<evidence type="ECO:0000313" key="6">
    <source>
        <dbReference type="EMBL" id="GIJ66777.1"/>
    </source>
</evidence>
<feature type="binding site" evidence="5">
    <location>
        <position position="166"/>
    </location>
    <ligand>
        <name>ATP</name>
        <dbReference type="ChEBI" id="CHEBI:30616"/>
    </ligand>
</feature>
<feature type="binding site" evidence="5">
    <location>
        <position position="36"/>
    </location>
    <ligand>
        <name>ATP</name>
        <dbReference type="ChEBI" id="CHEBI:30616"/>
    </ligand>
</feature>
<dbReference type="Proteomes" id="UP000635606">
    <property type="component" value="Unassembled WGS sequence"/>
</dbReference>
<keyword evidence="7" id="KW-1185">Reference proteome</keyword>
<dbReference type="GO" id="GO:0005524">
    <property type="term" value="F:ATP binding"/>
    <property type="evidence" value="ECO:0007669"/>
    <property type="project" value="UniProtKB-KW"/>
</dbReference>
<dbReference type="GO" id="GO:0016887">
    <property type="term" value="F:ATP hydrolysis activity"/>
    <property type="evidence" value="ECO:0007669"/>
    <property type="project" value="InterPro"/>
</dbReference>
<evidence type="ECO:0000256" key="5">
    <source>
        <dbReference type="PIRSR" id="PIRSR002583-1"/>
    </source>
</evidence>
<dbReference type="InterPro" id="IPR001404">
    <property type="entry name" value="Hsp90_fam"/>
</dbReference>
<evidence type="ECO:0000256" key="4">
    <source>
        <dbReference type="ARBA" id="ARBA00023186"/>
    </source>
</evidence>
<proteinExistence type="inferred from homology"/>
<dbReference type="Pfam" id="PF00183">
    <property type="entry name" value="HSP90"/>
    <property type="match status" value="1"/>
</dbReference>
<keyword evidence="4" id="KW-0143">Chaperone</keyword>
<comment type="caution">
    <text evidence="6">The sequence shown here is derived from an EMBL/GenBank/DDBJ whole genome shotgun (WGS) entry which is preliminary data.</text>
</comment>
<dbReference type="SUPFAM" id="SSF54211">
    <property type="entry name" value="Ribosomal protein S5 domain 2-like"/>
    <property type="match status" value="1"/>
</dbReference>
<dbReference type="Pfam" id="PF13589">
    <property type="entry name" value="HATPase_c_3"/>
    <property type="match status" value="1"/>
</dbReference>
<dbReference type="PIRSF" id="PIRSF002583">
    <property type="entry name" value="Hsp90"/>
    <property type="match status" value="1"/>
</dbReference>
<evidence type="ECO:0000256" key="2">
    <source>
        <dbReference type="ARBA" id="ARBA00022741"/>
    </source>
</evidence>
<sequence>MRVQEPPSHTFQVDLRGLVDLLSHHLYSSPRVYVRELLQNAVDAVTARQRTEPDAPSEIRLTVLPGALRVDDPGIGLTEADVHRFLATIGSSSKRDDLAGVEVARREFLGQFGIGLLACFVVADEITVVSRSAVDPAATPVEWRATSDGAYTVRTLPADARAEAGTTVTVTARHGAEPWFTAERVTELAGSFGALLRHEIRVVADGVTTTVNRTPAVWDRDHPTPDARRAALLTYGYETLGFAALDVVDLDLPLVGVRGAAYVLPVASNPLERGGHRVYLKGMLLSESASKLLPEWAFFARCVLDAEALRPTASREALYDDETLAAVREALGERIRGWLTGLAATDPERLERFLSVHQLGVKALAVHDDELLRTMLPWLRFETTAGTLSLAELARRHPVVHLARTVEEFRQVSAIASAQGLGVVNGGYTYDAELVEKLPTVAPGTSVVPLAADAVVAHLDAVPADRELAVAAFLAAARARLDKLDCDVVLRAFHPVTVPALYLDSREALHERSRAQAEAEADPLWTEILSNLRSTAPRAQLVLNDHNPVVRTVAALTEPELRDTAVDALYGQALLMTHRPLRTTESALLNRALGDLLTWAADQTRTREA</sequence>
<organism evidence="6 7">
    <name type="scientific">Virgisporangium ochraceum</name>
    <dbReference type="NCBI Taxonomy" id="65505"/>
    <lineage>
        <taxon>Bacteria</taxon>
        <taxon>Bacillati</taxon>
        <taxon>Actinomycetota</taxon>
        <taxon>Actinomycetes</taxon>
        <taxon>Micromonosporales</taxon>
        <taxon>Micromonosporaceae</taxon>
        <taxon>Virgisporangium</taxon>
    </lineage>
</organism>
<protein>
    <submittedName>
        <fullName evidence="6">Molecular chaperone HtpG</fullName>
    </submittedName>
</protein>
<dbReference type="Gene3D" id="3.30.230.80">
    <property type="match status" value="1"/>
</dbReference>
<dbReference type="EMBL" id="BOPH01000020">
    <property type="protein sequence ID" value="GIJ66777.1"/>
    <property type="molecule type" value="Genomic_DNA"/>
</dbReference>
<dbReference type="PRINTS" id="PR00775">
    <property type="entry name" value="HEATSHOCK90"/>
</dbReference>
<dbReference type="GO" id="GO:0051082">
    <property type="term" value="F:unfolded protein binding"/>
    <property type="evidence" value="ECO:0007669"/>
    <property type="project" value="InterPro"/>
</dbReference>
<reference evidence="6" key="1">
    <citation type="submission" date="2021-01" db="EMBL/GenBank/DDBJ databases">
        <title>Whole genome shotgun sequence of Virgisporangium ochraceum NBRC 16418.</title>
        <authorList>
            <person name="Komaki H."/>
            <person name="Tamura T."/>
        </authorList>
    </citation>
    <scope>NUCLEOTIDE SEQUENCE</scope>
    <source>
        <strain evidence="6">NBRC 16418</strain>
    </source>
</reference>
<evidence type="ECO:0000256" key="3">
    <source>
        <dbReference type="ARBA" id="ARBA00022840"/>
    </source>
</evidence>
<evidence type="ECO:0000256" key="1">
    <source>
        <dbReference type="ARBA" id="ARBA00008239"/>
    </source>
</evidence>
<feature type="binding site" evidence="5">
    <location>
        <position position="72"/>
    </location>
    <ligand>
        <name>ATP</name>
        <dbReference type="ChEBI" id="CHEBI:30616"/>
    </ligand>
</feature>
<comment type="similarity">
    <text evidence="1">Belongs to the heat shock protein 90 family.</text>
</comment>
<name>A0A8J4ECD7_9ACTN</name>
<dbReference type="InterPro" id="IPR036890">
    <property type="entry name" value="HATPase_C_sf"/>
</dbReference>
<keyword evidence="2 5" id="KW-0547">Nucleotide-binding</keyword>
<gene>
    <name evidence="6" type="ORF">Voc01_016940</name>
</gene>
<accession>A0A8J4ECD7</accession>
<dbReference type="AlphaFoldDB" id="A0A8J4ECD7"/>
<keyword evidence="3 5" id="KW-0067">ATP-binding</keyword>
<dbReference type="SUPFAM" id="SSF55874">
    <property type="entry name" value="ATPase domain of HSP90 chaperone/DNA topoisomerase II/histidine kinase"/>
    <property type="match status" value="1"/>
</dbReference>
<dbReference type="NCBIfam" id="NF010683">
    <property type="entry name" value="PRK14083.1"/>
    <property type="match status" value="1"/>
</dbReference>
<dbReference type="InterPro" id="IPR020575">
    <property type="entry name" value="Hsp90_N"/>
</dbReference>
<dbReference type="Gene3D" id="3.30.565.10">
    <property type="entry name" value="Histidine kinase-like ATPase, C-terminal domain"/>
    <property type="match status" value="1"/>
</dbReference>
<dbReference type="PANTHER" id="PTHR11528">
    <property type="entry name" value="HEAT SHOCK PROTEIN 90 FAMILY MEMBER"/>
    <property type="match status" value="1"/>
</dbReference>
<dbReference type="InterPro" id="IPR020568">
    <property type="entry name" value="Ribosomal_Su5_D2-typ_SF"/>
</dbReference>
<feature type="binding site" evidence="5">
    <location>
        <position position="40"/>
    </location>
    <ligand>
        <name>ATP</name>
        <dbReference type="ChEBI" id="CHEBI:30616"/>
    </ligand>
</feature>
<evidence type="ECO:0000313" key="7">
    <source>
        <dbReference type="Proteomes" id="UP000635606"/>
    </source>
</evidence>
<dbReference type="GO" id="GO:0140662">
    <property type="term" value="F:ATP-dependent protein folding chaperone"/>
    <property type="evidence" value="ECO:0007669"/>
    <property type="project" value="InterPro"/>
</dbReference>